<dbReference type="InterPro" id="IPR000878">
    <property type="entry name" value="4pyrrol_Mease"/>
</dbReference>
<dbReference type="Pfam" id="PF00590">
    <property type="entry name" value="TP_methylase"/>
    <property type="match status" value="1"/>
</dbReference>
<keyword evidence="1 6" id="KW-0963">Cytoplasm</keyword>
<feature type="domain" description="RsmI HTH" evidence="9">
    <location>
        <begin position="263"/>
        <end position="305"/>
    </location>
</feature>
<dbReference type="AlphaFoldDB" id="A0A211ZLD9"/>
<dbReference type="Gene3D" id="3.40.1010.10">
    <property type="entry name" value="Cobalt-precorrin-4 Transmethylase, Domain 1"/>
    <property type="match status" value="1"/>
</dbReference>
<dbReference type="HAMAP" id="MF_01877">
    <property type="entry name" value="16SrRNA_methyltr_I"/>
    <property type="match status" value="1"/>
</dbReference>
<evidence type="ECO:0000313" key="11">
    <source>
        <dbReference type="Proteomes" id="UP000196655"/>
    </source>
</evidence>
<feature type="domain" description="Tetrapyrrole methylase" evidence="8">
    <location>
        <begin position="37"/>
        <end position="236"/>
    </location>
</feature>
<dbReference type="OrthoDB" id="9809084at2"/>
<evidence type="ECO:0000259" key="9">
    <source>
        <dbReference type="Pfam" id="PF23016"/>
    </source>
</evidence>
<dbReference type="InterPro" id="IPR014777">
    <property type="entry name" value="4pyrrole_Mease_sub1"/>
</dbReference>
<dbReference type="PROSITE" id="PS01296">
    <property type="entry name" value="RSMI"/>
    <property type="match status" value="1"/>
</dbReference>
<dbReference type="Pfam" id="PF23016">
    <property type="entry name" value="RsmI_C"/>
    <property type="match status" value="1"/>
</dbReference>
<dbReference type="NCBIfam" id="TIGR00096">
    <property type="entry name" value="16S rRNA (cytidine(1402)-2'-O)-methyltransferase"/>
    <property type="match status" value="1"/>
</dbReference>
<dbReference type="CDD" id="cd11648">
    <property type="entry name" value="RsmI"/>
    <property type="match status" value="1"/>
</dbReference>
<evidence type="ECO:0000256" key="6">
    <source>
        <dbReference type="HAMAP-Rule" id="MF_01877"/>
    </source>
</evidence>
<dbReference type="Gene3D" id="3.30.950.10">
    <property type="entry name" value="Methyltransferase, Cobalt-precorrin-4 Transmethylase, Domain 2"/>
    <property type="match status" value="1"/>
</dbReference>
<sequence>MSRTPPHSRQSTGAGQRRPSAVDPTGAASPSKPAPGLYLTAVPIGNAGDITLRALDLLRGADAIACEDTRTTRKLLSLYGIGTKLIPYHEHNAAEMRPQILRRVAEGQAIALVSDAGMPMISDPGFKLARAARDEGLPVTCLPGASAPLTGLLLSGLPSDRFLFAGFPPPKSAARRTFLQELAPIAATLILFEAPHRLPECLSDLAAVLGDREAAVTRELTKLFEEVRRGPLPELAAHYAEAGPPKGEIVIVIGPPGAAARPSEEDLAGQLRRALATMSLRDAVEAVAAATGEPKREVYRLALDLAADED</sequence>
<name>A0A211ZLD9_9PROT</name>
<dbReference type="InterPro" id="IPR008189">
    <property type="entry name" value="rRNA_ssu_MeTfrase_I"/>
</dbReference>
<comment type="subcellular location">
    <subcellularLocation>
        <location evidence="6">Cytoplasm</location>
    </subcellularLocation>
</comment>
<dbReference type="RefSeq" id="WP_144445636.1">
    <property type="nucleotide sequence ID" value="NZ_NHON01000028.1"/>
</dbReference>
<feature type="compositionally biased region" description="Polar residues" evidence="7">
    <location>
        <begin position="1"/>
        <end position="14"/>
    </location>
</feature>
<evidence type="ECO:0000256" key="3">
    <source>
        <dbReference type="ARBA" id="ARBA00022603"/>
    </source>
</evidence>
<keyword evidence="4 6" id="KW-0808">Transferase</keyword>
<dbReference type="GO" id="GO:0005737">
    <property type="term" value="C:cytoplasm"/>
    <property type="evidence" value="ECO:0007669"/>
    <property type="project" value="UniProtKB-SubCell"/>
</dbReference>
<feature type="region of interest" description="Disordered" evidence="7">
    <location>
        <begin position="1"/>
        <end position="34"/>
    </location>
</feature>
<keyword evidence="5 6" id="KW-0949">S-adenosyl-L-methionine</keyword>
<evidence type="ECO:0000256" key="7">
    <source>
        <dbReference type="SAM" id="MobiDB-lite"/>
    </source>
</evidence>
<evidence type="ECO:0000259" key="8">
    <source>
        <dbReference type="Pfam" id="PF00590"/>
    </source>
</evidence>
<comment type="catalytic activity">
    <reaction evidence="6">
        <text>cytidine(1402) in 16S rRNA + S-adenosyl-L-methionine = 2'-O-methylcytidine(1402) in 16S rRNA + S-adenosyl-L-homocysteine + H(+)</text>
        <dbReference type="Rhea" id="RHEA:42924"/>
        <dbReference type="Rhea" id="RHEA-COMP:10285"/>
        <dbReference type="Rhea" id="RHEA-COMP:10286"/>
        <dbReference type="ChEBI" id="CHEBI:15378"/>
        <dbReference type="ChEBI" id="CHEBI:57856"/>
        <dbReference type="ChEBI" id="CHEBI:59789"/>
        <dbReference type="ChEBI" id="CHEBI:74495"/>
        <dbReference type="ChEBI" id="CHEBI:82748"/>
        <dbReference type="EC" id="2.1.1.198"/>
    </reaction>
</comment>
<dbReference type="PIRSF" id="PIRSF005917">
    <property type="entry name" value="MTase_YraL"/>
    <property type="match status" value="1"/>
</dbReference>
<keyword evidence="2 6" id="KW-0698">rRNA processing</keyword>
<dbReference type="InterPro" id="IPR035996">
    <property type="entry name" value="4pyrrol_Methylase_sf"/>
</dbReference>
<reference evidence="11" key="1">
    <citation type="submission" date="2017-05" db="EMBL/GenBank/DDBJ databases">
        <authorList>
            <person name="Macchi M."/>
            <person name="Festa S."/>
            <person name="Coppotelli B.M."/>
            <person name="Morelli I.S."/>
        </authorList>
    </citation>
    <scope>NUCLEOTIDE SEQUENCE [LARGE SCALE GENOMIC DNA]</scope>
    <source>
        <strain evidence="11">I</strain>
    </source>
</reference>
<dbReference type="PANTHER" id="PTHR46111">
    <property type="entry name" value="RIBOSOMAL RNA SMALL SUBUNIT METHYLTRANSFERASE I"/>
    <property type="match status" value="1"/>
</dbReference>
<keyword evidence="3 6" id="KW-0489">Methyltransferase</keyword>
<proteinExistence type="inferred from homology"/>
<protein>
    <recommendedName>
        <fullName evidence="6">Ribosomal RNA small subunit methyltransferase I</fullName>
        <ecNumber evidence="6">2.1.1.198</ecNumber>
    </recommendedName>
    <alternativeName>
        <fullName evidence="6">16S rRNA 2'-O-ribose C1402 methyltransferase</fullName>
    </alternativeName>
    <alternativeName>
        <fullName evidence="6">rRNA (cytidine-2'-O-)-methyltransferase RsmI</fullName>
    </alternativeName>
</protein>
<comment type="caution">
    <text evidence="10">The sequence shown here is derived from an EMBL/GenBank/DDBJ whole genome shotgun (WGS) entry which is preliminary data.</text>
</comment>
<gene>
    <name evidence="6" type="primary">rsmI</name>
    <name evidence="10" type="ORF">BWR60_15970</name>
</gene>
<dbReference type="GO" id="GO:0070677">
    <property type="term" value="F:rRNA (cytosine-2'-O-)-methyltransferase activity"/>
    <property type="evidence" value="ECO:0007669"/>
    <property type="project" value="UniProtKB-UniRule"/>
</dbReference>
<dbReference type="FunFam" id="3.40.1010.10:FF:000007">
    <property type="entry name" value="Ribosomal RNA small subunit methyltransferase I"/>
    <property type="match status" value="1"/>
</dbReference>
<organism evidence="10 11">
    <name type="scientific">Inquilinus limosus</name>
    <dbReference type="NCBI Taxonomy" id="171674"/>
    <lineage>
        <taxon>Bacteria</taxon>
        <taxon>Pseudomonadati</taxon>
        <taxon>Pseudomonadota</taxon>
        <taxon>Alphaproteobacteria</taxon>
        <taxon>Rhodospirillales</taxon>
        <taxon>Rhodospirillaceae</taxon>
        <taxon>Inquilinus</taxon>
    </lineage>
</organism>
<comment type="similarity">
    <text evidence="6">Belongs to the methyltransferase superfamily. RsmI family.</text>
</comment>
<keyword evidence="11" id="KW-1185">Reference proteome</keyword>
<dbReference type="SUPFAM" id="SSF53790">
    <property type="entry name" value="Tetrapyrrole methylase"/>
    <property type="match status" value="1"/>
</dbReference>
<evidence type="ECO:0000256" key="5">
    <source>
        <dbReference type="ARBA" id="ARBA00022691"/>
    </source>
</evidence>
<dbReference type="FunFam" id="3.30.950.10:FF:000002">
    <property type="entry name" value="Ribosomal RNA small subunit methyltransferase I"/>
    <property type="match status" value="1"/>
</dbReference>
<comment type="function">
    <text evidence="6">Catalyzes the 2'-O-methylation of the ribose of cytidine 1402 (C1402) in 16S rRNA.</text>
</comment>
<dbReference type="EC" id="2.1.1.198" evidence="6"/>
<accession>A0A211ZLD9</accession>
<evidence type="ECO:0000313" key="10">
    <source>
        <dbReference type="EMBL" id="OWJ66088.1"/>
    </source>
</evidence>
<dbReference type="Proteomes" id="UP000196655">
    <property type="component" value="Unassembled WGS sequence"/>
</dbReference>
<dbReference type="InterPro" id="IPR014776">
    <property type="entry name" value="4pyrrole_Mease_sub2"/>
</dbReference>
<dbReference type="EMBL" id="NHON01000028">
    <property type="protein sequence ID" value="OWJ66088.1"/>
    <property type="molecule type" value="Genomic_DNA"/>
</dbReference>
<dbReference type="PANTHER" id="PTHR46111:SF1">
    <property type="entry name" value="RIBOSOMAL RNA SMALL SUBUNIT METHYLTRANSFERASE I"/>
    <property type="match status" value="1"/>
</dbReference>
<evidence type="ECO:0000256" key="4">
    <source>
        <dbReference type="ARBA" id="ARBA00022679"/>
    </source>
</evidence>
<evidence type="ECO:0000256" key="2">
    <source>
        <dbReference type="ARBA" id="ARBA00022552"/>
    </source>
</evidence>
<evidence type="ECO:0000256" key="1">
    <source>
        <dbReference type="ARBA" id="ARBA00022490"/>
    </source>
</evidence>
<dbReference type="STRING" id="1122125.GCA_000423185_05949"/>
<dbReference type="InterPro" id="IPR053910">
    <property type="entry name" value="RsmI_HTH"/>
</dbReference>
<dbReference type="InterPro" id="IPR018063">
    <property type="entry name" value="SAM_MeTrfase_RsmI_CS"/>
</dbReference>